<gene>
    <name evidence="1" type="ORF">PCOR1329_LOCUS30318</name>
</gene>
<evidence type="ECO:0000313" key="2">
    <source>
        <dbReference type="Proteomes" id="UP001189429"/>
    </source>
</evidence>
<name>A0ABN9SKK4_9DINO</name>
<accession>A0ABN9SKK4</accession>
<keyword evidence="2" id="KW-1185">Reference proteome</keyword>
<organism evidence="1 2">
    <name type="scientific">Prorocentrum cordatum</name>
    <dbReference type="NCBI Taxonomy" id="2364126"/>
    <lineage>
        <taxon>Eukaryota</taxon>
        <taxon>Sar</taxon>
        <taxon>Alveolata</taxon>
        <taxon>Dinophyceae</taxon>
        <taxon>Prorocentrales</taxon>
        <taxon>Prorocentraceae</taxon>
        <taxon>Prorocentrum</taxon>
    </lineage>
</organism>
<evidence type="ECO:0000313" key="1">
    <source>
        <dbReference type="EMBL" id="CAK0832254.1"/>
    </source>
</evidence>
<dbReference type="Proteomes" id="UP001189429">
    <property type="component" value="Unassembled WGS sequence"/>
</dbReference>
<comment type="caution">
    <text evidence="1">The sequence shown here is derived from an EMBL/GenBank/DDBJ whole genome shotgun (WGS) entry which is preliminary data.</text>
</comment>
<dbReference type="EMBL" id="CAUYUJ010011614">
    <property type="protein sequence ID" value="CAK0832254.1"/>
    <property type="molecule type" value="Genomic_DNA"/>
</dbReference>
<proteinExistence type="predicted"/>
<protein>
    <submittedName>
        <fullName evidence="1">Uncharacterized protein</fullName>
    </submittedName>
</protein>
<sequence>MGGHCADMYFQELNITGAWAEAKRMGGLRFRAGAAPREKPTWSYFGKVGVKVIHGLTQHGIAYLNFYVRDLGGAGFAVGGLLGEDDHTEAARPAESCSRRLSLLQVAAVGGQPAREFSVAEASFHGDV</sequence>
<reference evidence="1" key="1">
    <citation type="submission" date="2023-10" db="EMBL/GenBank/DDBJ databases">
        <authorList>
            <person name="Chen Y."/>
            <person name="Shah S."/>
            <person name="Dougan E. K."/>
            <person name="Thang M."/>
            <person name="Chan C."/>
        </authorList>
    </citation>
    <scope>NUCLEOTIDE SEQUENCE [LARGE SCALE GENOMIC DNA]</scope>
</reference>